<reference evidence="2" key="1">
    <citation type="submission" date="2014-08" db="EMBL/GenBank/DDBJ databases">
        <authorList>
            <person name="Sharma Rahul"/>
            <person name="Thines Marco"/>
        </authorList>
    </citation>
    <scope>NUCLEOTIDE SEQUENCE</scope>
</reference>
<dbReference type="InterPro" id="IPR021425">
    <property type="entry name" value="DUF3072"/>
</dbReference>
<feature type="compositionally biased region" description="Low complexity" evidence="1">
    <location>
        <begin position="26"/>
        <end position="49"/>
    </location>
</feature>
<feature type="region of interest" description="Disordered" evidence="1">
    <location>
        <begin position="136"/>
        <end position="247"/>
    </location>
</feature>
<dbReference type="EMBL" id="LN483332">
    <property type="protein sequence ID" value="CED85102.1"/>
    <property type="molecule type" value="Genomic_DNA"/>
</dbReference>
<accession>A0A0F7SSD5</accession>
<protein>
    <submittedName>
        <fullName evidence="2">Uncharacterized protein</fullName>
    </submittedName>
</protein>
<feature type="compositionally biased region" description="Polar residues" evidence="1">
    <location>
        <begin position="1"/>
        <end position="25"/>
    </location>
</feature>
<name>A0A0F7SSD5_PHARH</name>
<sequence length="289" mass="30739">MSDSTTATNIVPEDTSSSVQTKRPLSSSTKDTVSTTSATASEETIAPSEDSLTEPPSKKTKVDAEMNNENSKKVDPAGLPADHLNHQENWATGEDPATGPQLGFIDALTSKAGLVPLSAEEKAELGKSAASVMIDDLKHGKTGNLKAASSDGECDRPAVAEKKTVEETKESRETPSTKDETPSNKTDQKPEPETTKPEAESEAKPTKTDEPAHKLENTTAAEPAPSDVDPDSHLAHPESWATGEDPATAKQLGYIAVLAEQKGVELTEEEKTKMGKSEASEKIDELRHQ</sequence>
<feature type="region of interest" description="Disordered" evidence="1">
    <location>
        <begin position="260"/>
        <end position="289"/>
    </location>
</feature>
<organism evidence="2">
    <name type="scientific">Phaffia rhodozyma</name>
    <name type="common">Yeast</name>
    <name type="synonym">Xanthophyllomyces dendrorhous</name>
    <dbReference type="NCBI Taxonomy" id="264483"/>
    <lineage>
        <taxon>Eukaryota</taxon>
        <taxon>Fungi</taxon>
        <taxon>Dikarya</taxon>
        <taxon>Basidiomycota</taxon>
        <taxon>Agaricomycotina</taxon>
        <taxon>Tremellomycetes</taxon>
        <taxon>Cystofilobasidiales</taxon>
        <taxon>Mrakiaceae</taxon>
        <taxon>Phaffia</taxon>
    </lineage>
</organism>
<proteinExistence type="predicted"/>
<dbReference type="Pfam" id="PF11272">
    <property type="entry name" value="DUF3072"/>
    <property type="match status" value="2"/>
</dbReference>
<feature type="region of interest" description="Disordered" evidence="1">
    <location>
        <begin position="1"/>
        <end position="101"/>
    </location>
</feature>
<feature type="compositionally biased region" description="Basic and acidic residues" evidence="1">
    <location>
        <begin position="56"/>
        <end position="75"/>
    </location>
</feature>
<feature type="compositionally biased region" description="Basic and acidic residues" evidence="1">
    <location>
        <begin position="262"/>
        <end position="289"/>
    </location>
</feature>
<dbReference type="AlphaFoldDB" id="A0A0F7SSD5"/>
<evidence type="ECO:0000313" key="2">
    <source>
        <dbReference type="EMBL" id="CED85102.1"/>
    </source>
</evidence>
<evidence type="ECO:0000256" key="1">
    <source>
        <dbReference type="SAM" id="MobiDB-lite"/>
    </source>
</evidence>
<feature type="compositionally biased region" description="Basic and acidic residues" evidence="1">
    <location>
        <begin position="153"/>
        <end position="216"/>
    </location>
</feature>